<dbReference type="EMBL" id="LS483361">
    <property type="protein sequence ID" value="SQF67575.1"/>
    <property type="molecule type" value="Genomic_DNA"/>
</dbReference>
<keyword evidence="3" id="KW-0472">Membrane</keyword>
<dbReference type="Pfam" id="PF04203">
    <property type="entry name" value="Sortase"/>
    <property type="match status" value="1"/>
</dbReference>
<organism evidence="4 5">
    <name type="scientific">Streptococcus dysgalactiae subsp. equisimilis</name>
    <name type="common">Streptococcus equisimilis</name>
    <dbReference type="NCBI Taxonomy" id="119602"/>
    <lineage>
        <taxon>Bacteria</taxon>
        <taxon>Bacillati</taxon>
        <taxon>Bacillota</taxon>
        <taxon>Bacilli</taxon>
        <taxon>Lactobacillales</taxon>
        <taxon>Streptococcaceae</taxon>
        <taxon>Streptococcus</taxon>
    </lineage>
</organism>
<evidence type="ECO:0000313" key="5">
    <source>
        <dbReference type="Proteomes" id="UP000249571"/>
    </source>
</evidence>
<evidence type="ECO:0000256" key="2">
    <source>
        <dbReference type="PIRSR" id="PIRSR605754-1"/>
    </source>
</evidence>
<evidence type="ECO:0000256" key="1">
    <source>
        <dbReference type="ARBA" id="ARBA00022801"/>
    </source>
</evidence>
<dbReference type="Proteomes" id="UP000249571">
    <property type="component" value="Chromosome 1"/>
</dbReference>
<dbReference type="AlphaFoldDB" id="A0A9X5LX36"/>
<keyword evidence="3" id="KW-0812">Transmembrane</keyword>
<dbReference type="Gene3D" id="2.40.260.10">
    <property type="entry name" value="Sortase"/>
    <property type="match status" value="1"/>
</dbReference>
<dbReference type="InterPro" id="IPR005754">
    <property type="entry name" value="Sortase"/>
</dbReference>
<sequence length="241" mass="27329">MSKLIDILNKIVDGVVLLFLLSILLVAGLGLWDSLATYQTADNGHFRQYKNSNQRPNFDELLALNSDVVAWLDVNGTNIDYPVVQGKTNLEYINKSVEGEYSLSGSVFLDYRNSGTFEDFYSLIYAHHMAGDVMFGELPKFREKSFFKKHKKMILETKAKKKLNIDIVACLETDAFDELLFNPSGVMTVQRKQEIVSRIKQKALQYREIVLTDKTQLIALSTCEDTSTDGRIIVIGKVRSE</sequence>
<reference evidence="4 5" key="1">
    <citation type="submission" date="2018-06" db="EMBL/GenBank/DDBJ databases">
        <authorList>
            <consortium name="Pathogen Informatics"/>
            <person name="Doyle S."/>
        </authorList>
    </citation>
    <scope>NUCLEOTIDE SEQUENCE [LARGE SCALE GENOMIC DNA]</scope>
    <source>
        <strain evidence="4 5">NCTC6179</strain>
    </source>
</reference>
<keyword evidence="3" id="KW-1133">Transmembrane helix</keyword>
<gene>
    <name evidence="4" type="primary">srtB</name>
    <name evidence="4" type="ORF">NCTC6179_01780</name>
</gene>
<dbReference type="InterPro" id="IPR023365">
    <property type="entry name" value="Sortase_dom-sf"/>
</dbReference>
<dbReference type="GO" id="GO:0016787">
    <property type="term" value="F:hydrolase activity"/>
    <property type="evidence" value="ECO:0007669"/>
    <property type="project" value="UniProtKB-KW"/>
</dbReference>
<evidence type="ECO:0000313" key="4">
    <source>
        <dbReference type="EMBL" id="SQF67575.1"/>
    </source>
</evidence>
<dbReference type="SUPFAM" id="SSF63817">
    <property type="entry name" value="Sortase"/>
    <property type="match status" value="1"/>
</dbReference>
<feature type="active site" description="Proton donor/acceptor" evidence="2">
    <location>
        <position position="127"/>
    </location>
</feature>
<dbReference type="RefSeq" id="WP_003061956.1">
    <property type="nucleotide sequence ID" value="NZ_AP023393.1"/>
</dbReference>
<evidence type="ECO:0000256" key="3">
    <source>
        <dbReference type="SAM" id="Phobius"/>
    </source>
</evidence>
<dbReference type="CDD" id="cd05826">
    <property type="entry name" value="Sortase_B"/>
    <property type="match status" value="1"/>
</dbReference>
<name>A0A9X5LX36_STREQ</name>
<feature type="active site" description="Acyl-thioester intermediate" evidence="2">
    <location>
        <position position="223"/>
    </location>
</feature>
<proteinExistence type="predicted"/>
<accession>A0A9X5LX36</accession>
<dbReference type="NCBIfam" id="TIGR03064">
    <property type="entry name" value="sortase_srtB"/>
    <property type="match status" value="1"/>
</dbReference>
<feature type="transmembrane region" description="Helical" evidence="3">
    <location>
        <begin position="12"/>
        <end position="32"/>
    </location>
</feature>
<dbReference type="InterPro" id="IPR009835">
    <property type="entry name" value="SrtB"/>
</dbReference>
<protein>
    <submittedName>
        <fullName evidence="4">Sortase</fullName>
    </submittedName>
</protein>
<keyword evidence="1" id="KW-0378">Hydrolase</keyword>